<accession>A0A6C0E1B9</accession>
<organism evidence="2">
    <name type="scientific">viral metagenome</name>
    <dbReference type="NCBI Taxonomy" id="1070528"/>
    <lineage>
        <taxon>unclassified sequences</taxon>
        <taxon>metagenomes</taxon>
        <taxon>organismal metagenomes</taxon>
    </lineage>
</organism>
<dbReference type="AlphaFoldDB" id="A0A6C0E1B9"/>
<protein>
    <submittedName>
        <fullName evidence="2">Uncharacterized protein</fullName>
    </submittedName>
</protein>
<proteinExistence type="predicted"/>
<sequence length="128" mass="14385">MDPFNDSQSYESESESKVGGDLTGLAVPLVLLGSHLMVPSKKTTKCILNNFRNIRSSRKRGGDSKYDSESDSNGKLLNLNQFSKNTGGKGILTDIALPTLLMTANHLYKKGRKTNKKFYRPKRYSRRR</sequence>
<evidence type="ECO:0000256" key="1">
    <source>
        <dbReference type="SAM" id="MobiDB-lite"/>
    </source>
</evidence>
<evidence type="ECO:0000313" key="2">
    <source>
        <dbReference type="EMBL" id="QHT21225.1"/>
    </source>
</evidence>
<name>A0A6C0E1B9_9ZZZZ</name>
<feature type="region of interest" description="Disordered" evidence="1">
    <location>
        <begin position="58"/>
        <end position="78"/>
    </location>
</feature>
<dbReference type="EMBL" id="MN739688">
    <property type="protein sequence ID" value="QHT21225.1"/>
    <property type="molecule type" value="Genomic_DNA"/>
</dbReference>
<reference evidence="2" key="1">
    <citation type="journal article" date="2020" name="Nature">
        <title>Giant virus diversity and host interactions through global metagenomics.</title>
        <authorList>
            <person name="Schulz F."/>
            <person name="Roux S."/>
            <person name="Paez-Espino D."/>
            <person name="Jungbluth S."/>
            <person name="Walsh D.A."/>
            <person name="Denef V.J."/>
            <person name="McMahon K.D."/>
            <person name="Konstantinidis K.T."/>
            <person name="Eloe-Fadrosh E.A."/>
            <person name="Kyrpides N.C."/>
            <person name="Woyke T."/>
        </authorList>
    </citation>
    <scope>NUCLEOTIDE SEQUENCE</scope>
    <source>
        <strain evidence="2">GVMAG-M-3300023174-92</strain>
    </source>
</reference>